<sequence length="259" mass="26404">MKLTVVGSAGSTASPDSAASCYLLEAESEGGTWRVVLDLGSGAIGPLQRYCDPARVDAVVVSHGHPDHCADLAALSVLRRYGPTKDEGLAPLPLYGPAGLDRRIVQIAGADDDHDLEPFAFTAVAGGDAVTVGPLLLEFATAWHPVPAVAVRITGPSAVDGDASLVFTGDTDRCDQVAALADGCDVLLAEAGWAHSRVNPEGIHMNGTQAGTLARDAGAGELIVTHVASWVDPGGTLELAAVAYGAPVVLATPGDTHVF</sequence>
<protein>
    <submittedName>
        <fullName evidence="2">Uncharacterized protein Rv1339</fullName>
    </submittedName>
</protein>
<dbReference type="RefSeq" id="WP_286213832.1">
    <property type="nucleotide sequence ID" value="NZ_AP027736.1"/>
</dbReference>
<dbReference type="PANTHER" id="PTHR46018">
    <property type="entry name" value="ZINC PHOSPHODIESTERASE ELAC PROTEIN 1"/>
    <property type="match status" value="1"/>
</dbReference>
<gene>
    <name evidence="2" type="ORF">Lsed01_01834</name>
</gene>
<comment type="caution">
    <text evidence="2">The sequence shown here is derived from an EMBL/GenBank/DDBJ whole genome shotgun (WGS) entry which is preliminary data.</text>
</comment>
<name>A0ABP9WL17_9MICO</name>
<keyword evidence="3" id="KW-1185">Reference proteome</keyword>
<dbReference type="SMART" id="SM00849">
    <property type="entry name" value="Lactamase_B"/>
    <property type="match status" value="1"/>
</dbReference>
<dbReference type="InterPro" id="IPR036866">
    <property type="entry name" value="RibonucZ/Hydroxyglut_hydro"/>
</dbReference>
<proteinExistence type="predicted"/>
<dbReference type="PANTHER" id="PTHR46018:SF4">
    <property type="entry name" value="METALLO-HYDROLASE YHFI-RELATED"/>
    <property type="match status" value="1"/>
</dbReference>
<evidence type="ECO:0000313" key="3">
    <source>
        <dbReference type="Proteomes" id="UP001426770"/>
    </source>
</evidence>
<evidence type="ECO:0000313" key="2">
    <source>
        <dbReference type="EMBL" id="GAA5519391.1"/>
    </source>
</evidence>
<reference evidence="2 3" key="1">
    <citation type="submission" date="2024-02" db="EMBL/GenBank/DDBJ databases">
        <title>Lysinimicrobium sediminis NBRC 112286.</title>
        <authorList>
            <person name="Ichikawa N."/>
            <person name="Katano-Makiyama Y."/>
            <person name="Hidaka K."/>
        </authorList>
    </citation>
    <scope>NUCLEOTIDE SEQUENCE [LARGE SCALE GENOMIC DNA]</scope>
    <source>
        <strain evidence="2 3">NBRC 112286</strain>
    </source>
</reference>
<dbReference type="Gene3D" id="3.60.15.10">
    <property type="entry name" value="Ribonuclease Z/Hydroxyacylglutathione hydrolase-like"/>
    <property type="match status" value="1"/>
</dbReference>
<dbReference type="EMBL" id="BAABRR010000009">
    <property type="protein sequence ID" value="GAA5519391.1"/>
    <property type="molecule type" value="Genomic_DNA"/>
</dbReference>
<dbReference type="SUPFAM" id="SSF56281">
    <property type="entry name" value="Metallo-hydrolase/oxidoreductase"/>
    <property type="match status" value="1"/>
</dbReference>
<dbReference type="Pfam" id="PF12706">
    <property type="entry name" value="Lactamase_B_2"/>
    <property type="match status" value="1"/>
</dbReference>
<feature type="domain" description="Metallo-beta-lactamase" evidence="1">
    <location>
        <begin position="18"/>
        <end position="195"/>
    </location>
</feature>
<dbReference type="InterPro" id="IPR001279">
    <property type="entry name" value="Metallo-B-lactamas"/>
</dbReference>
<organism evidence="2 3">
    <name type="scientific">Demequina sediminis</name>
    <dbReference type="NCBI Taxonomy" id="1930058"/>
    <lineage>
        <taxon>Bacteria</taxon>
        <taxon>Bacillati</taxon>
        <taxon>Actinomycetota</taxon>
        <taxon>Actinomycetes</taxon>
        <taxon>Micrococcales</taxon>
        <taxon>Demequinaceae</taxon>
        <taxon>Demequina</taxon>
    </lineage>
</organism>
<dbReference type="CDD" id="cd07716">
    <property type="entry name" value="RNaseZ_short-form-like_MBL-fold"/>
    <property type="match status" value="1"/>
</dbReference>
<dbReference type="Proteomes" id="UP001426770">
    <property type="component" value="Unassembled WGS sequence"/>
</dbReference>
<accession>A0ABP9WL17</accession>
<evidence type="ECO:0000259" key="1">
    <source>
        <dbReference type="SMART" id="SM00849"/>
    </source>
</evidence>